<feature type="region of interest" description="Disordered" evidence="1">
    <location>
        <begin position="53"/>
        <end position="73"/>
    </location>
</feature>
<name>A0A561BSA3_9ACTN</name>
<dbReference type="EMBL" id="VIVK01000001">
    <property type="protein sequence ID" value="TWD81662.1"/>
    <property type="molecule type" value="Genomic_DNA"/>
</dbReference>
<accession>A0A561BSA3</accession>
<evidence type="ECO:0000313" key="3">
    <source>
        <dbReference type="Proteomes" id="UP000318380"/>
    </source>
</evidence>
<gene>
    <name evidence="2" type="ORF">FB561_2782</name>
</gene>
<protein>
    <submittedName>
        <fullName evidence="2">Uncharacterized protein</fullName>
    </submittedName>
</protein>
<keyword evidence="3" id="KW-1185">Reference proteome</keyword>
<dbReference type="RefSeq" id="WP_145806674.1">
    <property type="nucleotide sequence ID" value="NZ_VIVK01000001.1"/>
</dbReference>
<feature type="compositionally biased region" description="Basic and acidic residues" evidence="1">
    <location>
        <begin position="59"/>
        <end position="73"/>
    </location>
</feature>
<organism evidence="2 3">
    <name type="scientific">Kribbella amoyensis</name>
    <dbReference type="NCBI Taxonomy" id="996641"/>
    <lineage>
        <taxon>Bacteria</taxon>
        <taxon>Bacillati</taxon>
        <taxon>Actinomycetota</taxon>
        <taxon>Actinomycetes</taxon>
        <taxon>Propionibacteriales</taxon>
        <taxon>Kribbellaceae</taxon>
        <taxon>Kribbella</taxon>
    </lineage>
</organism>
<proteinExistence type="predicted"/>
<sequence>MTIKVRLSGEPEEIDAMVEHLRQQFDVAGGERRYPNLGAFGIRVYLEVRPHTTPTPRRVRSERVHPTRTEIEP</sequence>
<evidence type="ECO:0000313" key="2">
    <source>
        <dbReference type="EMBL" id="TWD81662.1"/>
    </source>
</evidence>
<evidence type="ECO:0000256" key="1">
    <source>
        <dbReference type="SAM" id="MobiDB-lite"/>
    </source>
</evidence>
<comment type="caution">
    <text evidence="2">The sequence shown here is derived from an EMBL/GenBank/DDBJ whole genome shotgun (WGS) entry which is preliminary data.</text>
</comment>
<dbReference type="OrthoDB" id="4570477at2"/>
<dbReference type="Proteomes" id="UP000318380">
    <property type="component" value="Unassembled WGS sequence"/>
</dbReference>
<reference evidence="2 3" key="1">
    <citation type="submission" date="2019-06" db="EMBL/GenBank/DDBJ databases">
        <title>Sequencing the genomes of 1000 actinobacteria strains.</title>
        <authorList>
            <person name="Klenk H.-P."/>
        </authorList>
    </citation>
    <scope>NUCLEOTIDE SEQUENCE [LARGE SCALE GENOMIC DNA]</scope>
    <source>
        <strain evidence="2 3">DSM 24683</strain>
    </source>
</reference>
<dbReference type="AlphaFoldDB" id="A0A561BSA3"/>